<dbReference type="InterPro" id="IPR024604">
    <property type="entry name" value="GSG2_C"/>
</dbReference>
<feature type="region of interest" description="Disordered" evidence="9">
    <location>
        <begin position="18"/>
        <end position="210"/>
    </location>
</feature>
<dbReference type="GO" id="GO:0000278">
    <property type="term" value="P:mitotic cell cycle"/>
    <property type="evidence" value="ECO:0007669"/>
    <property type="project" value="TreeGrafter"/>
</dbReference>
<dbReference type="PANTHER" id="PTHR24419">
    <property type="entry name" value="INTERLEUKIN-1 RECEPTOR-ASSOCIATED KINASE"/>
    <property type="match status" value="1"/>
</dbReference>
<comment type="catalytic activity">
    <reaction evidence="8">
        <text>L-seryl-[protein] + ATP = O-phospho-L-seryl-[protein] + ADP + H(+)</text>
        <dbReference type="Rhea" id="RHEA:17989"/>
        <dbReference type="Rhea" id="RHEA-COMP:9863"/>
        <dbReference type="Rhea" id="RHEA-COMP:11604"/>
        <dbReference type="ChEBI" id="CHEBI:15378"/>
        <dbReference type="ChEBI" id="CHEBI:29999"/>
        <dbReference type="ChEBI" id="CHEBI:30616"/>
        <dbReference type="ChEBI" id="CHEBI:83421"/>
        <dbReference type="ChEBI" id="CHEBI:456216"/>
        <dbReference type="EC" id="2.7.11.1"/>
    </reaction>
</comment>
<feature type="compositionally biased region" description="Basic and acidic residues" evidence="9">
    <location>
        <begin position="129"/>
        <end position="141"/>
    </location>
</feature>
<keyword evidence="5" id="KW-0418">Kinase</keyword>
<dbReference type="GO" id="GO:0035556">
    <property type="term" value="P:intracellular signal transduction"/>
    <property type="evidence" value="ECO:0007669"/>
    <property type="project" value="TreeGrafter"/>
</dbReference>
<feature type="compositionally biased region" description="Basic and acidic residues" evidence="9">
    <location>
        <begin position="180"/>
        <end position="192"/>
    </location>
</feature>
<evidence type="ECO:0000256" key="7">
    <source>
        <dbReference type="ARBA" id="ARBA00047899"/>
    </source>
</evidence>
<dbReference type="OrthoDB" id="21018at2759"/>
<keyword evidence="3" id="KW-0808">Transferase</keyword>
<evidence type="ECO:0000313" key="11">
    <source>
        <dbReference type="EMBL" id="KAF2652588.1"/>
    </source>
</evidence>
<evidence type="ECO:0000259" key="10">
    <source>
        <dbReference type="SMART" id="SM01331"/>
    </source>
</evidence>
<feature type="region of interest" description="Disordered" evidence="9">
    <location>
        <begin position="586"/>
        <end position="637"/>
    </location>
</feature>
<evidence type="ECO:0000256" key="3">
    <source>
        <dbReference type="ARBA" id="ARBA00022679"/>
    </source>
</evidence>
<organism evidence="11 12">
    <name type="scientific">Lophiostoma macrostomum CBS 122681</name>
    <dbReference type="NCBI Taxonomy" id="1314788"/>
    <lineage>
        <taxon>Eukaryota</taxon>
        <taxon>Fungi</taxon>
        <taxon>Dikarya</taxon>
        <taxon>Ascomycota</taxon>
        <taxon>Pezizomycotina</taxon>
        <taxon>Dothideomycetes</taxon>
        <taxon>Pleosporomycetidae</taxon>
        <taxon>Pleosporales</taxon>
        <taxon>Lophiostomataceae</taxon>
        <taxon>Lophiostoma</taxon>
    </lineage>
</organism>
<keyword evidence="12" id="KW-1185">Reference proteome</keyword>
<dbReference type="GO" id="GO:0072354">
    <property type="term" value="F:histone H3T3 kinase activity"/>
    <property type="evidence" value="ECO:0007669"/>
    <property type="project" value="TreeGrafter"/>
</dbReference>
<evidence type="ECO:0000256" key="6">
    <source>
        <dbReference type="ARBA" id="ARBA00022840"/>
    </source>
</evidence>
<feature type="compositionally biased region" description="Polar residues" evidence="9">
    <location>
        <begin position="155"/>
        <end position="168"/>
    </location>
</feature>
<evidence type="ECO:0000256" key="5">
    <source>
        <dbReference type="ARBA" id="ARBA00022777"/>
    </source>
</evidence>
<evidence type="ECO:0000256" key="4">
    <source>
        <dbReference type="ARBA" id="ARBA00022741"/>
    </source>
</evidence>
<dbReference type="SMART" id="SM01331">
    <property type="entry name" value="DUF3635"/>
    <property type="match status" value="1"/>
</dbReference>
<dbReference type="AlphaFoldDB" id="A0A6A6T166"/>
<name>A0A6A6T166_9PLEO</name>
<dbReference type="EMBL" id="MU004398">
    <property type="protein sequence ID" value="KAF2652588.1"/>
    <property type="molecule type" value="Genomic_DNA"/>
</dbReference>
<dbReference type="PANTHER" id="PTHR24419:SF18">
    <property type="entry name" value="SERINE_THREONINE-PROTEIN KINASE HASPIN"/>
    <property type="match status" value="1"/>
</dbReference>
<dbReference type="Gene3D" id="3.30.200.20">
    <property type="entry name" value="Phosphorylase Kinase, domain 1"/>
    <property type="match status" value="1"/>
</dbReference>
<sequence length="745" mass="83758">MPVKQVYGRKPTNTVATAGYTKFLSPDKDDVSQTERGTRKRAQKQQRSAATIHQIESDLKALSLESANGAEDNLPAGPVPGAERKHEPSEPRTTDQDLLEQQLKNLTIHHDFATDAKSSAKKRGRPRKALSDRDQNVDSRTKAAGPKGKQKKLGDNSTKNTDTGTKSNPIEIEPCTKQQLPEHGRHQSRTDGQHPGAVHASRPTRHPVSPTTSRYKAIRATHPPPHLMVPSDDLYTAYARSLLALSSQRTIVSFDEWSAALNACVDVQKIAEASFSEVYRLSVRGSKSGRENESVLKVVALKTAPNEPLLRSTQTAGRPQRGAVGGKSLQVEMEKREEADQWKSTVDDVHCEVKLLQNLNYIPGFTQFREITVLQGRPSQIFTQAWKDWNKTRPKGKKSEFRDPNKKSSYSDTQLWAVIEMQDAGTDCGKVMEAGGITSVWEVWDIFWGVCLSVAKAEEACRFEHRDMHMDNICIRPSLLGTDLLEPRIRKPLKRKFGFTGLETTVIDYTLSRADIILPAFCRSRRASQTSRMSIDSTSSHESDPEVAYLDLNKDPLLFTGDASEEYQYEIYRYMRGVAYHNDPLAQYQPQQPQPDHHSAHGFTSESPRRSPRKHNEAITRPSPRCSPRKPTKPLPQDVWRHFHPKSNLVWAHFILHKLLTNPHYTPPSLLTETEIMWNVDASVEDAARIHSKAGKMHRIMQKVARRLEPQALGREECLGSVKELVVLALECGWLRAGDVSGEVE</sequence>
<keyword evidence="2" id="KW-0723">Serine/threonine-protein kinase</keyword>
<dbReference type="Proteomes" id="UP000799324">
    <property type="component" value="Unassembled WGS sequence"/>
</dbReference>
<feature type="compositionally biased region" description="Basic and acidic residues" evidence="9">
    <location>
        <begin position="25"/>
        <end position="37"/>
    </location>
</feature>
<proteinExistence type="predicted"/>
<evidence type="ECO:0000256" key="9">
    <source>
        <dbReference type="SAM" id="MobiDB-lite"/>
    </source>
</evidence>
<dbReference type="GO" id="GO:0005634">
    <property type="term" value="C:nucleus"/>
    <property type="evidence" value="ECO:0007669"/>
    <property type="project" value="TreeGrafter"/>
</dbReference>
<evidence type="ECO:0000256" key="8">
    <source>
        <dbReference type="ARBA" id="ARBA00048679"/>
    </source>
</evidence>
<dbReference type="Pfam" id="PF12330">
    <property type="entry name" value="Haspin_kinase"/>
    <property type="match status" value="1"/>
</dbReference>
<gene>
    <name evidence="11" type="ORF">K491DRAFT_695466</name>
</gene>
<feature type="compositionally biased region" description="Basic and acidic residues" evidence="9">
    <location>
        <begin position="82"/>
        <end position="95"/>
    </location>
</feature>
<evidence type="ECO:0000256" key="2">
    <source>
        <dbReference type="ARBA" id="ARBA00022527"/>
    </source>
</evidence>
<feature type="domain" description="Serine/threonine-protein kinase haspin C-terminal" evidence="10">
    <location>
        <begin position="556"/>
        <end position="702"/>
    </location>
</feature>
<dbReference type="EC" id="2.7.11.1" evidence="1"/>
<evidence type="ECO:0000256" key="1">
    <source>
        <dbReference type="ARBA" id="ARBA00012513"/>
    </source>
</evidence>
<reference evidence="11" key="1">
    <citation type="journal article" date="2020" name="Stud. Mycol.">
        <title>101 Dothideomycetes genomes: a test case for predicting lifestyles and emergence of pathogens.</title>
        <authorList>
            <person name="Haridas S."/>
            <person name="Albert R."/>
            <person name="Binder M."/>
            <person name="Bloem J."/>
            <person name="Labutti K."/>
            <person name="Salamov A."/>
            <person name="Andreopoulos B."/>
            <person name="Baker S."/>
            <person name="Barry K."/>
            <person name="Bills G."/>
            <person name="Bluhm B."/>
            <person name="Cannon C."/>
            <person name="Castanera R."/>
            <person name="Culley D."/>
            <person name="Daum C."/>
            <person name="Ezra D."/>
            <person name="Gonzalez J."/>
            <person name="Henrissat B."/>
            <person name="Kuo A."/>
            <person name="Liang C."/>
            <person name="Lipzen A."/>
            <person name="Lutzoni F."/>
            <person name="Magnuson J."/>
            <person name="Mondo S."/>
            <person name="Nolan M."/>
            <person name="Ohm R."/>
            <person name="Pangilinan J."/>
            <person name="Park H.-J."/>
            <person name="Ramirez L."/>
            <person name="Alfaro M."/>
            <person name="Sun H."/>
            <person name="Tritt A."/>
            <person name="Yoshinaga Y."/>
            <person name="Zwiers L.-H."/>
            <person name="Turgeon B."/>
            <person name="Goodwin S."/>
            <person name="Spatafora J."/>
            <person name="Crous P."/>
            <person name="Grigoriev I."/>
        </authorList>
    </citation>
    <scope>NUCLEOTIDE SEQUENCE</scope>
    <source>
        <strain evidence="11">CBS 122681</strain>
    </source>
</reference>
<keyword evidence="6" id="KW-0067">ATP-binding</keyword>
<dbReference type="Gene3D" id="1.10.510.10">
    <property type="entry name" value="Transferase(Phosphotransferase) domain 1"/>
    <property type="match status" value="1"/>
</dbReference>
<accession>A0A6A6T166</accession>
<protein>
    <recommendedName>
        <fullName evidence="1">non-specific serine/threonine protein kinase</fullName>
        <ecNumber evidence="1">2.7.11.1</ecNumber>
    </recommendedName>
</protein>
<feature type="compositionally biased region" description="Basic residues" evidence="9">
    <location>
        <begin position="119"/>
        <end position="128"/>
    </location>
</feature>
<evidence type="ECO:0000313" key="12">
    <source>
        <dbReference type="Proteomes" id="UP000799324"/>
    </source>
</evidence>
<comment type="catalytic activity">
    <reaction evidence="7">
        <text>L-threonyl-[protein] + ATP = O-phospho-L-threonyl-[protein] + ADP + H(+)</text>
        <dbReference type="Rhea" id="RHEA:46608"/>
        <dbReference type="Rhea" id="RHEA-COMP:11060"/>
        <dbReference type="Rhea" id="RHEA-COMP:11605"/>
        <dbReference type="ChEBI" id="CHEBI:15378"/>
        <dbReference type="ChEBI" id="CHEBI:30013"/>
        <dbReference type="ChEBI" id="CHEBI:30616"/>
        <dbReference type="ChEBI" id="CHEBI:61977"/>
        <dbReference type="ChEBI" id="CHEBI:456216"/>
        <dbReference type="EC" id="2.7.11.1"/>
    </reaction>
</comment>
<dbReference type="GO" id="GO:0005737">
    <property type="term" value="C:cytoplasm"/>
    <property type="evidence" value="ECO:0007669"/>
    <property type="project" value="TreeGrafter"/>
</dbReference>
<dbReference type="GO" id="GO:0005524">
    <property type="term" value="F:ATP binding"/>
    <property type="evidence" value="ECO:0007669"/>
    <property type="project" value="UniProtKB-KW"/>
</dbReference>
<keyword evidence="4" id="KW-0547">Nucleotide-binding</keyword>